<proteinExistence type="predicted"/>
<accession>A0AA87USR3</accession>
<comment type="caution">
    <text evidence="2">The sequence shown here is derived from an EMBL/GenBank/DDBJ whole genome shotgun (WGS) entry which is preliminary data.</text>
</comment>
<dbReference type="Gene3D" id="3.90.1200.10">
    <property type="match status" value="1"/>
</dbReference>
<reference evidence="2 3" key="1">
    <citation type="submission" date="2019-07" db="EMBL/GenBank/DDBJ databases">
        <title>Whole genome shotgun sequence of Agrococcus baldri NBRC 103055.</title>
        <authorList>
            <person name="Hosoyama A."/>
            <person name="Uohara A."/>
            <person name="Ohji S."/>
            <person name="Ichikawa N."/>
        </authorList>
    </citation>
    <scope>NUCLEOTIDE SEQUENCE [LARGE SCALE GENOMIC DNA]</scope>
    <source>
        <strain evidence="2 3">NBRC 103055</strain>
    </source>
</reference>
<gene>
    <name evidence="2" type="ORF">ABA31_20060</name>
</gene>
<name>A0AA87USR3_9MICO</name>
<evidence type="ECO:0000313" key="3">
    <source>
        <dbReference type="Proteomes" id="UP000321749"/>
    </source>
</evidence>
<dbReference type="Proteomes" id="UP000321749">
    <property type="component" value="Unassembled WGS sequence"/>
</dbReference>
<protein>
    <recommendedName>
        <fullName evidence="1">Aminoglycoside phosphotransferase domain-containing protein</fullName>
    </recommendedName>
</protein>
<dbReference type="RefSeq" id="WP_186808211.1">
    <property type="nucleotide sequence ID" value="NZ_BJUU01000012.1"/>
</dbReference>
<dbReference type="SUPFAM" id="SSF56112">
    <property type="entry name" value="Protein kinase-like (PK-like)"/>
    <property type="match status" value="1"/>
</dbReference>
<sequence>MLDNAAAVLMRLLAESGRELVDFTQKDVEPVNEGFIVGYACGVRTPQDTIERVTIYVNTSPSAPTDEQTVELTDAAGRRLTAWVYPQDPSLPSLPAVSYPEAAGVVLAKFGIAAEGASLRMEAYRPGKRAVLRVDTATDSWFAKVVHPTLASTIHDLHERFLHAGVPVPRSLGFSDAGLVLLGELQGVPAIDVFERIDRPRFARGLDELTRHIATVPVTIGARESLARRVGWYAERMEETAPVFARQTGRLAQAVRERYASTPVPAPVTIHGDLHLGQIFVDEQDPSAITGILDIDTAGRGDPADDRGALFGHVVVSALERAPSTEAAVALSAFADELQAGWQGDARVSAIAATHLLGHALANAGRGDDRGATSAQQLLERAQAVLE</sequence>
<keyword evidence="3" id="KW-1185">Reference proteome</keyword>
<dbReference type="EMBL" id="BJUU01000012">
    <property type="protein sequence ID" value="GEK80655.1"/>
    <property type="molecule type" value="Genomic_DNA"/>
</dbReference>
<evidence type="ECO:0000259" key="1">
    <source>
        <dbReference type="Pfam" id="PF01636"/>
    </source>
</evidence>
<feature type="domain" description="Aminoglycoside phosphotransferase" evidence="1">
    <location>
        <begin position="129"/>
        <end position="311"/>
    </location>
</feature>
<dbReference type="InterPro" id="IPR011009">
    <property type="entry name" value="Kinase-like_dom_sf"/>
</dbReference>
<dbReference type="AlphaFoldDB" id="A0AA87USR3"/>
<organism evidence="2 3">
    <name type="scientific">Agrococcus baldri</name>
    <dbReference type="NCBI Taxonomy" id="153730"/>
    <lineage>
        <taxon>Bacteria</taxon>
        <taxon>Bacillati</taxon>
        <taxon>Actinomycetota</taxon>
        <taxon>Actinomycetes</taxon>
        <taxon>Micrococcales</taxon>
        <taxon>Microbacteriaceae</taxon>
        <taxon>Agrococcus</taxon>
    </lineage>
</organism>
<dbReference type="Pfam" id="PF01636">
    <property type="entry name" value="APH"/>
    <property type="match status" value="1"/>
</dbReference>
<dbReference type="InterPro" id="IPR002575">
    <property type="entry name" value="Aminoglycoside_PTrfase"/>
</dbReference>
<evidence type="ECO:0000313" key="2">
    <source>
        <dbReference type="EMBL" id="GEK80655.1"/>
    </source>
</evidence>